<comment type="caution">
    <text evidence="2">The sequence shown here is derived from an EMBL/GenBank/DDBJ whole genome shotgun (WGS) entry which is preliminary data.</text>
</comment>
<dbReference type="RefSeq" id="WP_235942666.1">
    <property type="nucleotide sequence ID" value="NZ_JAAVJR010000447.1"/>
</dbReference>
<dbReference type="GO" id="GO:0004519">
    <property type="term" value="F:endonuclease activity"/>
    <property type="evidence" value="ECO:0007669"/>
    <property type="project" value="UniProtKB-KW"/>
</dbReference>
<sequence>TEADKFEIGDKVRVTGTRAVYNELIQLSDLETVELMDEPNTPIEPKEITLAELENYRGQLVKISDMRFPDPGQLFFGNANYLVSDASGEAELRIDSDVEALVGKVQPETCAEVVGVVGRYNNINQLLPRMLEDLPCAEEFDPTYPGSEISKDLTFEAATWNIEWFG</sequence>
<gene>
    <name evidence="2" type="ORF">HC175_17650</name>
</gene>
<dbReference type="Proteomes" id="UP000703674">
    <property type="component" value="Unassembled WGS sequence"/>
</dbReference>
<name>A0ABX1D2Q4_9FLAO</name>
<reference evidence="2 3" key="1">
    <citation type="submission" date="2020-03" db="EMBL/GenBank/DDBJ databases">
        <title>Salinimicrobium sp. nov, isolated from SCS.</title>
        <authorList>
            <person name="Cao W.R."/>
        </authorList>
    </citation>
    <scope>NUCLEOTIDE SEQUENCE [LARGE SCALE GENOMIC DNA]</scope>
    <source>
        <strain evidence="3">J15B91</strain>
    </source>
</reference>
<evidence type="ECO:0000259" key="1">
    <source>
        <dbReference type="Pfam" id="PF18942"/>
    </source>
</evidence>
<proteinExistence type="predicted"/>
<protein>
    <submittedName>
        <fullName evidence="2">Endonuclease</fullName>
    </submittedName>
</protein>
<evidence type="ECO:0000313" key="3">
    <source>
        <dbReference type="Proteomes" id="UP000703674"/>
    </source>
</evidence>
<evidence type="ECO:0000313" key="2">
    <source>
        <dbReference type="EMBL" id="NJW54739.1"/>
    </source>
</evidence>
<feature type="non-terminal residue" evidence="2">
    <location>
        <position position="1"/>
    </location>
</feature>
<dbReference type="InterPro" id="IPR043744">
    <property type="entry name" value="DUF5689"/>
</dbReference>
<feature type="domain" description="DUF5689" evidence="1">
    <location>
        <begin position="28"/>
        <end position="133"/>
    </location>
</feature>
<keyword evidence="3" id="KW-1185">Reference proteome</keyword>
<keyword evidence="2" id="KW-0540">Nuclease</keyword>
<keyword evidence="2" id="KW-0378">Hydrolase</keyword>
<dbReference type="EMBL" id="JAAVJR010000447">
    <property type="protein sequence ID" value="NJW54739.1"/>
    <property type="molecule type" value="Genomic_DNA"/>
</dbReference>
<keyword evidence="2" id="KW-0255">Endonuclease</keyword>
<accession>A0ABX1D2Q4</accession>
<feature type="non-terminal residue" evidence="2">
    <location>
        <position position="166"/>
    </location>
</feature>
<dbReference type="Pfam" id="PF18942">
    <property type="entry name" value="DUF5689"/>
    <property type="match status" value="1"/>
</dbReference>
<organism evidence="2 3">
    <name type="scientific">Salinimicrobium oceani</name>
    <dbReference type="NCBI Taxonomy" id="2722702"/>
    <lineage>
        <taxon>Bacteria</taxon>
        <taxon>Pseudomonadati</taxon>
        <taxon>Bacteroidota</taxon>
        <taxon>Flavobacteriia</taxon>
        <taxon>Flavobacteriales</taxon>
        <taxon>Flavobacteriaceae</taxon>
        <taxon>Salinimicrobium</taxon>
    </lineage>
</organism>